<gene>
    <name evidence="8" type="ORF">LXN57_40375</name>
</gene>
<proteinExistence type="predicted"/>
<evidence type="ECO:0000256" key="3">
    <source>
        <dbReference type="ARBA" id="ARBA00022989"/>
    </source>
</evidence>
<feature type="transmembrane region" description="Helical" evidence="6">
    <location>
        <begin position="306"/>
        <end position="326"/>
    </location>
</feature>
<keyword evidence="4 6" id="KW-0472">Membrane</keyword>
<feature type="transmembrane region" description="Helical" evidence="6">
    <location>
        <begin position="260"/>
        <end position="285"/>
    </location>
</feature>
<dbReference type="Proteomes" id="UP001523216">
    <property type="component" value="Unassembled WGS sequence"/>
</dbReference>
<sequence length="416" mass="42733">MPAQMVYAHSYAIDTATSTARVVVPAAALLIIALSWARVAGDRRQSEFFVLVLLASLGAVLLSGASDLLVLAVAYLLATIPLYGLAGWARDSNGAEAALKLYLMGALTGVVMLAGVTLLYAGAGATRYDEMLPGLPAAPRGLVAVGVVTLLAGLLFKAGAVPVHFWVPDAVQGSTTGAAALLTTVPKIGALIAAYRVLTVVPADSHWPVLLAIVAAATMTLGNLAAFTQTVPQRLLAYSTISQVGYLLMAVAVAGDTGRALPALLLYLTGYAVTNIGAFAVVAALPGRRTLDDYQALARRQPWLTAALVICLLGLVGTPPTAVFVGKLTVFSAAWDGGMGWLVVLAAANTVASLFYYLRWLRPAFTGRAGHFTTEQDRTRPATVVAVATAAVTVALGAAAGPLIDAVSNGVTVSAP</sequence>
<feature type="transmembrane region" description="Helical" evidence="6">
    <location>
        <begin position="48"/>
        <end position="66"/>
    </location>
</feature>
<feature type="domain" description="NADH:quinone oxidoreductase/Mrp antiporter transmembrane" evidence="7">
    <location>
        <begin position="65"/>
        <end position="349"/>
    </location>
</feature>
<feature type="transmembrane region" description="Helical" evidence="6">
    <location>
        <begin position="101"/>
        <end position="122"/>
    </location>
</feature>
<evidence type="ECO:0000256" key="5">
    <source>
        <dbReference type="RuleBase" id="RU000320"/>
    </source>
</evidence>
<evidence type="ECO:0000313" key="9">
    <source>
        <dbReference type="Proteomes" id="UP001523216"/>
    </source>
</evidence>
<keyword evidence="3 6" id="KW-1133">Transmembrane helix</keyword>
<feature type="transmembrane region" description="Helical" evidence="6">
    <location>
        <begin position="179"/>
        <end position="197"/>
    </location>
</feature>
<organism evidence="8 9">
    <name type="scientific">Paractinoplanes hotanensis</name>
    <dbReference type="NCBI Taxonomy" id="2906497"/>
    <lineage>
        <taxon>Bacteria</taxon>
        <taxon>Bacillati</taxon>
        <taxon>Actinomycetota</taxon>
        <taxon>Actinomycetes</taxon>
        <taxon>Micromonosporales</taxon>
        <taxon>Micromonosporaceae</taxon>
        <taxon>Paractinoplanes</taxon>
    </lineage>
</organism>
<comment type="subcellular location">
    <subcellularLocation>
        <location evidence="1">Endomembrane system</location>
        <topology evidence="1">Multi-pass membrane protein</topology>
    </subcellularLocation>
    <subcellularLocation>
        <location evidence="5">Membrane</location>
        <topology evidence="5">Multi-pass membrane protein</topology>
    </subcellularLocation>
</comment>
<keyword evidence="2 5" id="KW-0812">Transmembrane</keyword>
<feature type="transmembrane region" description="Helical" evidence="6">
    <location>
        <begin position="142"/>
        <end position="167"/>
    </location>
</feature>
<evidence type="ECO:0000256" key="4">
    <source>
        <dbReference type="ARBA" id="ARBA00023136"/>
    </source>
</evidence>
<name>A0ABT0YEX6_9ACTN</name>
<dbReference type="PANTHER" id="PTHR22773">
    <property type="entry name" value="NADH DEHYDROGENASE"/>
    <property type="match status" value="1"/>
</dbReference>
<dbReference type="Pfam" id="PF00361">
    <property type="entry name" value="Proton_antipo_M"/>
    <property type="match status" value="1"/>
</dbReference>
<evidence type="ECO:0000259" key="7">
    <source>
        <dbReference type="Pfam" id="PF00361"/>
    </source>
</evidence>
<dbReference type="PRINTS" id="PR01434">
    <property type="entry name" value="NADHDHGNASE5"/>
</dbReference>
<comment type="caution">
    <text evidence="8">The sequence shown here is derived from an EMBL/GenBank/DDBJ whole genome shotgun (WGS) entry which is preliminary data.</text>
</comment>
<feature type="transmembrane region" description="Helical" evidence="6">
    <location>
        <begin position="235"/>
        <end position="254"/>
    </location>
</feature>
<evidence type="ECO:0000256" key="1">
    <source>
        <dbReference type="ARBA" id="ARBA00004127"/>
    </source>
</evidence>
<feature type="transmembrane region" description="Helical" evidence="6">
    <location>
        <begin position="72"/>
        <end position="89"/>
    </location>
</feature>
<feature type="transmembrane region" description="Helical" evidence="6">
    <location>
        <begin position="20"/>
        <end position="41"/>
    </location>
</feature>
<protein>
    <submittedName>
        <fullName evidence="8">NADH-quinone oxidoreductase subunit N</fullName>
    </submittedName>
</protein>
<dbReference type="EMBL" id="JAMQOL010000066">
    <property type="protein sequence ID" value="MCM4083824.1"/>
    <property type="molecule type" value="Genomic_DNA"/>
</dbReference>
<evidence type="ECO:0000256" key="2">
    <source>
        <dbReference type="ARBA" id="ARBA00022692"/>
    </source>
</evidence>
<feature type="transmembrane region" description="Helical" evidence="6">
    <location>
        <begin position="338"/>
        <end position="361"/>
    </location>
</feature>
<feature type="transmembrane region" description="Helical" evidence="6">
    <location>
        <begin position="382"/>
        <end position="404"/>
    </location>
</feature>
<dbReference type="RefSeq" id="WP_251803592.1">
    <property type="nucleotide sequence ID" value="NZ_JAMQOL010000066.1"/>
</dbReference>
<accession>A0ABT0YEX6</accession>
<feature type="transmembrane region" description="Helical" evidence="6">
    <location>
        <begin position="209"/>
        <end position="228"/>
    </location>
</feature>
<dbReference type="InterPro" id="IPR001750">
    <property type="entry name" value="ND/Mrp_TM"/>
</dbReference>
<reference evidence="8 9" key="1">
    <citation type="submission" date="2022-06" db="EMBL/GenBank/DDBJ databases">
        <title>Actinoplanes abujensis sp. nov., isolated from Nigerian arid soil.</title>
        <authorList>
            <person name="Ding P."/>
        </authorList>
    </citation>
    <scope>NUCLEOTIDE SEQUENCE [LARGE SCALE GENOMIC DNA]</scope>
    <source>
        <strain evidence="9">TRM88002</strain>
    </source>
</reference>
<evidence type="ECO:0000313" key="8">
    <source>
        <dbReference type="EMBL" id="MCM4083824.1"/>
    </source>
</evidence>
<evidence type="ECO:0000256" key="6">
    <source>
        <dbReference type="SAM" id="Phobius"/>
    </source>
</evidence>
<keyword evidence="9" id="KW-1185">Reference proteome</keyword>